<dbReference type="AlphaFoldDB" id="B4DH84"/>
<organism evidence="2">
    <name type="scientific">Homo sapiens</name>
    <name type="common">Human</name>
    <dbReference type="NCBI Taxonomy" id="9606"/>
    <lineage>
        <taxon>Eukaryota</taxon>
        <taxon>Metazoa</taxon>
        <taxon>Chordata</taxon>
        <taxon>Craniata</taxon>
        <taxon>Vertebrata</taxon>
        <taxon>Euteleostomi</taxon>
        <taxon>Mammalia</taxon>
        <taxon>Eutheria</taxon>
        <taxon>Euarchontoglires</taxon>
        <taxon>Primates</taxon>
        <taxon>Haplorrhini</taxon>
        <taxon>Catarrhini</taxon>
        <taxon>Hominidae</taxon>
        <taxon>Homo</taxon>
    </lineage>
</organism>
<sequence>MATHRSTLAGYSPCSSPQRAAPTRNQKAEKARNRQASPIPTRLPRNPSLASTGRQGTPMSRKKQGSDCLVYPGHPPGLWPVISCHLGLSALSSEIWTSNCLCLAALPCDTGLESLTVVCWSGI</sequence>
<reference evidence="2" key="1">
    <citation type="submission" date="2007-10" db="EMBL/GenBank/DDBJ databases">
        <title>NEDO human cDNA sequencing project focused on splicing variants.</title>
        <authorList>
            <person name="Wakamatsu A."/>
            <person name="Yamamoto J."/>
            <person name="Kimura K."/>
            <person name="Ishii S."/>
            <person name="Watanabe K."/>
            <person name="Sugiyama A."/>
            <person name="Murakawa K."/>
            <person name="Kaida T."/>
            <person name="Tsuchiya K."/>
            <person name="Fukuzumi Y."/>
            <person name="Kumagai A."/>
            <person name="Oishi Y."/>
            <person name="Yamamoto S."/>
            <person name="Ono Y."/>
            <person name="Komori Y."/>
            <person name="Yamazaki M."/>
            <person name="Kisu Y."/>
            <person name="Nishikawa T."/>
            <person name="Sugano S."/>
            <person name="Nomura N."/>
            <person name="Isogai T."/>
        </authorList>
    </citation>
    <scope>NUCLEOTIDE SEQUENCE</scope>
    <source>
        <tissue evidence="2">Brain</tissue>
    </source>
</reference>
<evidence type="ECO:0000313" key="2">
    <source>
        <dbReference type="EMBL" id="BAG58045.1"/>
    </source>
</evidence>
<dbReference type="EMBL" id="AK294973">
    <property type="protein sequence ID" value="BAG58045.1"/>
    <property type="molecule type" value="mRNA"/>
</dbReference>
<accession>B4DH84</accession>
<protein>
    <submittedName>
        <fullName evidence="2">cDNA FLJ60524</fullName>
    </submittedName>
</protein>
<feature type="compositionally biased region" description="Polar residues" evidence="1">
    <location>
        <begin position="48"/>
        <end position="58"/>
    </location>
</feature>
<feature type="region of interest" description="Disordered" evidence="1">
    <location>
        <begin position="1"/>
        <end position="67"/>
    </location>
</feature>
<name>B4DH84_HUMAN</name>
<proteinExistence type="evidence at transcript level"/>
<evidence type="ECO:0000256" key="1">
    <source>
        <dbReference type="SAM" id="MobiDB-lite"/>
    </source>
</evidence>